<dbReference type="PANTHER" id="PTHR19847">
    <property type="entry name" value="DDB1- AND CUL4-ASSOCIATED FACTOR 11"/>
    <property type="match status" value="1"/>
</dbReference>
<dbReference type="SUPFAM" id="SSF50978">
    <property type="entry name" value="WD40 repeat-like"/>
    <property type="match status" value="1"/>
</dbReference>
<reference evidence="2" key="1">
    <citation type="submission" date="2022-12" db="EMBL/GenBank/DDBJ databases">
        <authorList>
            <person name="Webb A."/>
        </authorList>
    </citation>
    <scope>NUCLEOTIDE SEQUENCE</scope>
    <source>
        <strain evidence="2">Pd1</strain>
    </source>
</reference>
<evidence type="ECO:0000313" key="3">
    <source>
        <dbReference type="Proteomes" id="UP001162029"/>
    </source>
</evidence>
<dbReference type="PANTHER" id="PTHR19847:SF7">
    <property type="entry name" value="DDB1- AND CUL4-ASSOCIATED FACTOR 11"/>
    <property type="match status" value="1"/>
</dbReference>
<dbReference type="Gene3D" id="2.130.10.10">
    <property type="entry name" value="YVTN repeat-like/Quinoprotein amine dehydrogenase"/>
    <property type="match status" value="1"/>
</dbReference>
<dbReference type="PROSITE" id="PS50082">
    <property type="entry name" value="WD_REPEATS_2"/>
    <property type="match status" value="1"/>
</dbReference>
<keyword evidence="3" id="KW-1185">Reference proteome</keyword>
<keyword evidence="1" id="KW-0853">WD repeat</keyword>
<gene>
    <name evidence="2" type="ORF">PDE001_LOCUS12404</name>
</gene>
<evidence type="ECO:0000313" key="2">
    <source>
        <dbReference type="EMBL" id="CAI5747509.1"/>
    </source>
</evidence>
<dbReference type="Proteomes" id="UP001162029">
    <property type="component" value="Unassembled WGS sequence"/>
</dbReference>
<organism evidence="2 3">
    <name type="scientific">Peronospora destructor</name>
    <dbReference type="NCBI Taxonomy" id="86335"/>
    <lineage>
        <taxon>Eukaryota</taxon>
        <taxon>Sar</taxon>
        <taxon>Stramenopiles</taxon>
        <taxon>Oomycota</taxon>
        <taxon>Peronosporomycetes</taxon>
        <taxon>Peronosporales</taxon>
        <taxon>Peronosporaceae</taxon>
        <taxon>Peronospora</taxon>
    </lineage>
</organism>
<sequence>METQAPMCHVVGHYDDVNAIAFVDGSLHTNVFVSGSDDSLIKLWDRRVLSQSNPKPQGAFPGHTDGITHISSRDDGYYFISNSKDQTIKLSEVLFIE</sequence>
<dbReference type="AlphaFoldDB" id="A0AAV0VEB3"/>
<accession>A0AAV0VEB3</accession>
<dbReference type="InterPro" id="IPR015943">
    <property type="entry name" value="WD40/YVTN_repeat-like_dom_sf"/>
</dbReference>
<protein>
    <submittedName>
        <fullName evidence="2">Uncharacterized protein</fullName>
    </submittedName>
</protein>
<proteinExistence type="predicted"/>
<feature type="repeat" description="WD" evidence="1">
    <location>
        <begin position="10"/>
        <end position="45"/>
    </location>
</feature>
<dbReference type="InterPro" id="IPR036322">
    <property type="entry name" value="WD40_repeat_dom_sf"/>
</dbReference>
<dbReference type="EMBL" id="CANTFM010002696">
    <property type="protein sequence ID" value="CAI5747509.1"/>
    <property type="molecule type" value="Genomic_DNA"/>
</dbReference>
<dbReference type="Pfam" id="PF00400">
    <property type="entry name" value="WD40"/>
    <property type="match status" value="2"/>
</dbReference>
<evidence type="ECO:0000256" key="1">
    <source>
        <dbReference type="PROSITE-ProRule" id="PRU00221"/>
    </source>
</evidence>
<dbReference type="GO" id="GO:0043161">
    <property type="term" value="P:proteasome-mediated ubiquitin-dependent protein catabolic process"/>
    <property type="evidence" value="ECO:0007669"/>
    <property type="project" value="TreeGrafter"/>
</dbReference>
<dbReference type="PROSITE" id="PS50294">
    <property type="entry name" value="WD_REPEATS_REGION"/>
    <property type="match status" value="1"/>
</dbReference>
<name>A0AAV0VEB3_9STRA</name>
<dbReference type="GO" id="GO:0080008">
    <property type="term" value="C:Cul4-RING E3 ubiquitin ligase complex"/>
    <property type="evidence" value="ECO:0007669"/>
    <property type="project" value="TreeGrafter"/>
</dbReference>
<dbReference type="SMART" id="SM00320">
    <property type="entry name" value="WD40"/>
    <property type="match status" value="2"/>
</dbReference>
<comment type="caution">
    <text evidence="2">The sequence shown here is derived from an EMBL/GenBank/DDBJ whole genome shotgun (WGS) entry which is preliminary data.</text>
</comment>
<dbReference type="InterPro" id="IPR001680">
    <property type="entry name" value="WD40_rpt"/>
</dbReference>
<dbReference type="InterPro" id="IPR051859">
    <property type="entry name" value="DCAF"/>
</dbReference>